<proteinExistence type="predicted"/>
<dbReference type="PANTHER" id="PTHR23411">
    <property type="entry name" value="TAPASIN"/>
    <property type="match status" value="1"/>
</dbReference>
<evidence type="ECO:0000259" key="2">
    <source>
        <dbReference type="PROSITE" id="PS50835"/>
    </source>
</evidence>
<reference evidence="3" key="2">
    <citation type="submission" date="2025-08" db="UniProtKB">
        <authorList>
            <consortium name="Ensembl"/>
        </authorList>
    </citation>
    <scope>IDENTIFICATION</scope>
</reference>
<dbReference type="InterPro" id="IPR007110">
    <property type="entry name" value="Ig-like_dom"/>
</dbReference>
<dbReference type="Gene3D" id="2.60.40.10">
    <property type="entry name" value="Immunoglobulins"/>
    <property type="match status" value="3"/>
</dbReference>
<dbReference type="Pfam" id="PF07686">
    <property type="entry name" value="V-set"/>
    <property type="match status" value="1"/>
</dbReference>
<dbReference type="SMART" id="SM00409">
    <property type="entry name" value="IG"/>
    <property type="match status" value="2"/>
</dbReference>
<evidence type="ECO:0000313" key="4">
    <source>
        <dbReference type="Proteomes" id="UP000694680"/>
    </source>
</evidence>
<dbReference type="InterPro" id="IPR013151">
    <property type="entry name" value="Immunoglobulin_dom"/>
</dbReference>
<dbReference type="PROSITE" id="PS50835">
    <property type="entry name" value="IG_LIKE"/>
    <property type="match status" value="2"/>
</dbReference>
<reference evidence="3" key="3">
    <citation type="submission" date="2025-09" db="UniProtKB">
        <authorList>
            <consortium name="Ensembl"/>
        </authorList>
    </citation>
    <scope>IDENTIFICATION</scope>
</reference>
<reference evidence="3" key="1">
    <citation type="submission" date="2020-06" db="EMBL/GenBank/DDBJ databases">
        <authorList>
            <consortium name="Wellcome Sanger Institute Data Sharing"/>
        </authorList>
    </citation>
    <scope>NUCLEOTIDE SEQUENCE [LARGE SCALE GENOMIC DNA]</scope>
</reference>
<dbReference type="InterPro" id="IPR003599">
    <property type="entry name" value="Ig_sub"/>
</dbReference>
<dbReference type="AlphaFoldDB" id="A0A8C5GLV1"/>
<dbReference type="InterPro" id="IPR050380">
    <property type="entry name" value="Immune_Resp_Modulators"/>
</dbReference>
<evidence type="ECO:0000313" key="3">
    <source>
        <dbReference type="Ensembl" id="ENSGWIP00000031998.1"/>
    </source>
</evidence>
<keyword evidence="1" id="KW-0393">Immunoglobulin domain</keyword>
<dbReference type="InterPro" id="IPR013106">
    <property type="entry name" value="Ig_V-set"/>
</dbReference>
<protein>
    <recommendedName>
        <fullName evidence="2">Ig-like domain-containing protein</fullName>
    </recommendedName>
</protein>
<organism evidence="3 4">
    <name type="scientific">Gouania willdenowi</name>
    <name type="common">Blunt-snouted clingfish</name>
    <name type="synonym">Lepadogaster willdenowi</name>
    <dbReference type="NCBI Taxonomy" id="441366"/>
    <lineage>
        <taxon>Eukaryota</taxon>
        <taxon>Metazoa</taxon>
        <taxon>Chordata</taxon>
        <taxon>Craniata</taxon>
        <taxon>Vertebrata</taxon>
        <taxon>Euteleostomi</taxon>
        <taxon>Actinopterygii</taxon>
        <taxon>Neopterygii</taxon>
        <taxon>Teleostei</taxon>
        <taxon>Neoteleostei</taxon>
        <taxon>Acanthomorphata</taxon>
        <taxon>Ovalentaria</taxon>
        <taxon>Blenniimorphae</taxon>
        <taxon>Blenniiformes</taxon>
        <taxon>Gobiesocoidei</taxon>
        <taxon>Gobiesocidae</taxon>
        <taxon>Gobiesocinae</taxon>
        <taxon>Gouania</taxon>
    </lineage>
</organism>
<feature type="domain" description="Ig-like" evidence="2">
    <location>
        <begin position="320"/>
        <end position="421"/>
    </location>
</feature>
<dbReference type="Proteomes" id="UP000694680">
    <property type="component" value="Chromosome 11"/>
</dbReference>
<dbReference type="InterPro" id="IPR036179">
    <property type="entry name" value="Ig-like_dom_sf"/>
</dbReference>
<dbReference type="SUPFAM" id="SSF48726">
    <property type="entry name" value="Immunoglobulin"/>
    <property type="match status" value="2"/>
</dbReference>
<sequence>MKVNFSFICESNITTVGGTESVVHYLTFHPLFYLLNPHLCVEFACSLSACISEAHGSCPVLECWFMKEKVSGGLSGGPNQDKSLLYVHKHADSHRAESHDAPLEVNPDRLYFVTDPAATLCHRSLNPRRGSSNKPMCEINPLHPQPSTLELAVPLTEPALSPIYLHADWLSTALQSFDKTMSISAITRAPTGTKEHDVILTLTTKTVLVQSRLGAPVLLDCSFWADPSSPLTGTGFAVEWRYQFRGDGRLVLAYDGKSDRLSHTGEEGATLDFEALHGRGNASLILQEAKVHHSGIYICSVYLPYLQAQVAMELQVVEPPSLSIHPSPLPLTAQGQTINIQCEASGFAPLSLDLHWEFKGADGNTKVLGSGSLSSHRQLWDGTYTQSSRLELDTADLGRAGEVACVGVHPGGTRRVSVEINLIGFSSPSIEDSMAMVGVALVLYGLIKLVSWSFSGSGNNKTSLHFPLWLLWCDHESFNVYEIRQRTSFVSSLTLFRIRRGSYATKGKMKHTWNL</sequence>
<keyword evidence="4" id="KW-1185">Reference proteome</keyword>
<dbReference type="InterPro" id="IPR013783">
    <property type="entry name" value="Ig-like_fold"/>
</dbReference>
<dbReference type="Pfam" id="PF00047">
    <property type="entry name" value="ig"/>
    <property type="match status" value="1"/>
</dbReference>
<accession>A0A8C5GLV1</accession>
<feature type="domain" description="Ig-like" evidence="2">
    <location>
        <begin position="190"/>
        <end position="311"/>
    </location>
</feature>
<dbReference type="Ensembl" id="ENSGWIT00000034836.1">
    <property type="protein sequence ID" value="ENSGWIP00000031998.1"/>
    <property type="gene ID" value="ENSGWIG00000016324.1"/>
</dbReference>
<evidence type="ECO:0000256" key="1">
    <source>
        <dbReference type="ARBA" id="ARBA00023319"/>
    </source>
</evidence>
<name>A0A8C5GLV1_GOUWI</name>